<feature type="compositionally biased region" description="Polar residues" evidence="2">
    <location>
        <begin position="60"/>
        <end position="76"/>
    </location>
</feature>
<dbReference type="Pfam" id="PF12937">
    <property type="entry name" value="F-box-like"/>
    <property type="match status" value="1"/>
</dbReference>
<keyword evidence="1" id="KW-0833">Ubl conjugation pathway</keyword>
<keyword evidence="5" id="KW-1185">Reference proteome</keyword>
<dbReference type="PANTHER" id="PTHR38926:SF5">
    <property type="entry name" value="F-BOX AND LEUCINE-RICH REPEAT PROTEIN 6"/>
    <property type="match status" value="1"/>
</dbReference>
<feature type="region of interest" description="Disordered" evidence="2">
    <location>
        <begin position="138"/>
        <end position="168"/>
    </location>
</feature>
<sequence length="701" mass="75971">MNGWNQSSTTTARLAEQLPADSSGIINMSSPSGSSDSGSSAMMIHDLRALYARSPGMGTTAKSMTALSKVQSQSSPLAAKSPVMSPSTPKKSPSSVASGGGAMMEDGRQKTDLFLCQFQAQMSQMKSAMDELLMHKSNSRSSSATTVAAVAATSGGNRRGGGGSTRVSKRAAAATAGAVAIPTPGSAAVTYQSQISPLNGLKMKIKKSPKMYKKRGPKGGKRGRKKRKDDDDDMDDFSDFDDEPPRAKVARSSASKAENDGREPIGWGDNLPENVLENIFSQGISDEGCIPFLVRVSKVSRLWRKVASNPKMWTHVDLSSSRVKDVYRSERNLVYFLENRFFHAKHLNLGGWSSALTNGAIDVLVRCCKDLESLGLSSCQKLTGPNLKTITESCKCLQRLDLSTVSTTYNTKSAVAPIALCEAAEAMGSRMTHLQLANNCVANCTQIVQSLADHCPNLEVLDLSNVTSPRRDTIAINVEHLQKGCHSIRILRLTNSDIMLSETSLKEQVSSPGFPKLEELSIAVDPKKCSGMDDGDLERIVKNGKKLRLLDVRGCGKISDSGLVRVPAWDLEHLYLSGCYATKSSNDGLELIVRKWRHSFKEIDFSWTPNEDAINLAISALAEQDSDSQLPPVKVLDLCGSSVSLDSIKRALKTCVYLLSLNLTSCRALPRGMKRNYQSVEDVIVLREQVMSGKFDDNPND</sequence>
<dbReference type="InterPro" id="IPR001810">
    <property type="entry name" value="F-box_dom"/>
</dbReference>
<protein>
    <recommendedName>
        <fullName evidence="3">F-box domain-containing protein</fullName>
    </recommendedName>
</protein>
<comment type="caution">
    <text evidence="4">The sequence shown here is derived from an EMBL/GenBank/DDBJ whole genome shotgun (WGS) entry which is preliminary data.</text>
</comment>
<name>A0ABP1S574_9HEXA</name>
<gene>
    <name evidence="4" type="ORF">ODALV1_LOCUS29826</name>
</gene>
<dbReference type="InterPro" id="IPR006553">
    <property type="entry name" value="Leu-rich_rpt_Cys-con_subtyp"/>
</dbReference>
<evidence type="ECO:0000313" key="4">
    <source>
        <dbReference type="EMBL" id="CAL8143703.1"/>
    </source>
</evidence>
<feature type="domain" description="F-box" evidence="3">
    <location>
        <begin position="269"/>
        <end position="318"/>
    </location>
</feature>
<proteinExistence type="predicted"/>
<dbReference type="Gene3D" id="3.80.10.10">
    <property type="entry name" value="Ribonuclease Inhibitor"/>
    <property type="match status" value="2"/>
</dbReference>
<feature type="region of interest" description="Disordered" evidence="2">
    <location>
        <begin position="200"/>
        <end position="269"/>
    </location>
</feature>
<dbReference type="CDD" id="cd22119">
    <property type="entry name" value="F-box_FBXL6"/>
    <property type="match status" value="1"/>
</dbReference>
<reference evidence="4 5" key="1">
    <citation type="submission" date="2024-08" db="EMBL/GenBank/DDBJ databases">
        <authorList>
            <person name="Cucini C."/>
            <person name="Frati F."/>
        </authorList>
    </citation>
    <scope>NUCLEOTIDE SEQUENCE [LARGE SCALE GENOMIC DNA]</scope>
</reference>
<organism evidence="4 5">
    <name type="scientific">Orchesella dallaii</name>
    <dbReference type="NCBI Taxonomy" id="48710"/>
    <lineage>
        <taxon>Eukaryota</taxon>
        <taxon>Metazoa</taxon>
        <taxon>Ecdysozoa</taxon>
        <taxon>Arthropoda</taxon>
        <taxon>Hexapoda</taxon>
        <taxon>Collembola</taxon>
        <taxon>Entomobryomorpha</taxon>
        <taxon>Entomobryoidea</taxon>
        <taxon>Orchesellidae</taxon>
        <taxon>Orchesellinae</taxon>
        <taxon>Orchesella</taxon>
    </lineage>
</organism>
<dbReference type="InterPro" id="IPR032675">
    <property type="entry name" value="LRR_dom_sf"/>
</dbReference>
<feature type="region of interest" description="Disordered" evidence="2">
    <location>
        <begin position="1"/>
        <end position="40"/>
    </location>
</feature>
<evidence type="ECO:0000313" key="5">
    <source>
        <dbReference type="Proteomes" id="UP001642540"/>
    </source>
</evidence>
<accession>A0ABP1S574</accession>
<dbReference type="SUPFAM" id="SSF81383">
    <property type="entry name" value="F-box domain"/>
    <property type="match status" value="1"/>
</dbReference>
<feature type="compositionally biased region" description="Basic residues" evidence="2">
    <location>
        <begin position="203"/>
        <end position="227"/>
    </location>
</feature>
<dbReference type="SUPFAM" id="SSF52047">
    <property type="entry name" value="RNI-like"/>
    <property type="match status" value="1"/>
</dbReference>
<feature type="compositionally biased region" description="Acidic residues" evidence="2">
    <location>
        <begin position="230"/>
        <end position="242"/>
    </location>
</feature>
<evidence type="ECO:0000259" key="3">
    <source>
        <dbReference type="Pfam" id="PF12937"/>
    </source>
</evidence>
<dbReference type="EMBL" id="CAXLJM020000160">
    <property type="protein sequence ID" value="CAL8143703.1"/>
    <property type="molecule type" value="Genomic_DNA"/>
</dbReference>
<dbReference type="InterPro" id="IPR047922">
    <property type="entry name" value="FBXL6_F-box"/>
</dbReference>
<evidence type="ECO:0000256" key="2">
    <source>
        <dbReference type="SAM" id="MobiDB-lite"/>
    </source>
</evidence>
<feature type="compositionally biased region" description="Low complexity" evidence="2">
    <location>
        <begin position="139"/>
        <end position="156"/>
    </location>
</feature>
<evidence type="ECO:0000256" key="1">
    <source>
        <dbReference type="ARBA" id="ARBA00022786"/>
    </source>
</evidence>
<feature type="compositionally biased region" description="Low complexity" evidence="2">
    <location>
        <begin position="22"/>
        <end position="40"/>
    </location>
</feature>
<dbReference type="SMART" id="SM00367">
    <property type="entry name" value="LRR_CC"/>
    <property type="match status" value="3"/>
</dbReference>
<dbReference type="Proteomes" id="UP001642540">
    <property type="component" value="Unassembled WGS sequence"/>
</dbReference>
<feature type="compositionally biased region" description="Polar residues" evidence="2">
    <location>
        <begin position="1"/>
        <end position="12"/>
    </location>
</feature>
<feature type="compositionally biased region" description="Low complexity" evidence="2">
    <location>
        <begin position="80"/>
        <end position="97"/>
    </location>
</feature>
<dbReference type="InterPro" id="IPR036047">
    <property type="entry name" value="F-box-like_dom_sf"/>
</dbReference>
<feature type="region of interest" description="Disordered" evidence="2">
    <location>
        <begin position="60"/>
        <end position="104"/>
    </location>
</feature>
<dbReference type="PANTHER" id="PTHR38926">
    <property type="entry name" value="F-BOX DOMAIN CONTAINING PROTEIN, EXPRESSED"/>
    <property type="match status" value="1"/>
</dbReference>